<dbReference type="EMBL" id="VSSQ01091134">
    <property type="protein sequence ID" value="MPN36790.1"/>
    <property type="molecule type" value="Genomic_DNA"/>
</dbReference>
<reference evidence="3" key="1">
    <citation type="submission" date="2019-08" db="EMBL/GenBank/DDBJ databases">
        <authorList>
            <person name="Kucharzyk K."/>
            <person name="Murdoch R.W."/>
            <person name="Higgins S."/>
            <person name="Loffler F."/>
        </authorList>
    </citation>
    <scope>NUCLEOTIDE SEQUENCE</scope>
</reference>
<dbReference type="InterPro" id="IPR050627">
    <property type="entry name" value="Nitroreductase/BluB"/>
</dbReference>
<keyword evidence="3" id="KW-0560">Oxidoreductase</keyword>
<sequence>MLSDEAIKRKLYPLAWGAQKSLDGASHFVILLARKTPDLIYSSDYITHMMREIQQQPAEVANQRRTKYCSFQEYDFRLLESERAMFDWASKQTYIMLANMLTTAAYLGIDSCPIEGFNRDAVDALFVQEGVFDPAHFGVSVMAGFGYRAEEPHREKTRQPLEDLIIWR</sequence>
<dbReference type="PANTHER" id="PTHR23026:SF125">
    <property type="entry name" value="OXYGEN-INSENSITIVE NAD(P)H NITROREDUCTASE"/>
    <property type="match status" value="1"/>
</dbReference>
<dbReference type="GO" id="GO:0046857">
    <property type="term" value="F:oxidoreductase activity, acting on other nitrogenous compounds as donors, with NAD or NADP as acceptor"/>
    <property type="evidence" value="ECO:0007669"/>
    <property type="project" value="TreeGrafter"/>
</dbReference>
<evidence type="ECO:0000256" key="1">
    <source>
        <dbReference type="ARBA" id="ARBA00023027"/>
    </source>
</evidence>
<dbReference type="InterPro" id="IPR029479">
    <property type="entry name" value="Nitroreductase"/>
</dbReference>
<dbReference type="GO" id="GO:0005829">
    <property type="term" value="C:cytosol"/>
    <property type="evidence" value="ECO:0007669"/>
    <property type="project" value="TreeGrafter"/>
</dbReference>
<evidence type="ECO:0000313" key="3">
    <source>
        <dbReference type="EMBL" id="MPN36790.1"/>
    </source>
</evidence>
<dbReference type="PANTHER" id="PTHR23026">
    <property type="entry name" value="NADPH NITROREDUCTASE"/>
    <property type="match status" value="1"/>
</dbReference>
<protein>
    <submittedName>
        <fullName evidence="3">Putative NAD(P)H nitroreductase YfkO</fullName>
        <ecNumber evidence="3">1.-.-.-</ecNumber>
    </submittedName>
</protein>
<dbReference type="Gene3D" id="3.40.109.10">
    <property type="entry name" value="NADH Oxidase"/>
    <property type="match status" value="1"/>
</dbReference>
<evidence type="ECO:0000259" key="2">
    <source>
        <dbReference type="Pfam" id="PF00881"/>
    </source>
</evidence>
<dbReference type="SUPFAM" id="SSF55469">
    <property type="entry name" value="FMN-dependent nitroreductase-like"/>
    <property type="match status" value="1"/>
</dbReference>
<keyword evidence="1" id="KW-0520">NAD</keyword>
<dbReference type="AlphaFoldDB" id="A0A645HDI6"/>
<dbReference type="InterPro" id="IPR000415">
    <property type="entry name" value="Nitroreductase-like"/>
</dbReference>
<proteinExistence type="predicted"/>
<name>A0A645HDI6_9ZZZZ</name>
<dbReference type="Pfam" id="PF00881">
    <property type="entry name" value="Nitroreductase"/>
    <property type="match status" value="1"/>
</dbReference>
<dbReference type="EC" id="1.-.-.-" evidence="3"/>
<dbReference type="GO" id="GO:0046256">
    <property type="term" value="P:2,4,6-trinitrotoluene catabolic process"/>
    <property type="evidence" value="ECO:0007669"/>
    <property type="project" value="TreeGrafter"/>
</dbReference>
<accession>A0A645HDI6</accession>
<gene>
    <name evidence="3" type="primary">yfkO_11</name>
    <name evidence="3" type="ORF">SDC9_184301</name>
</gene>
<organism evidence="3">
    <name type="scientific">bioreactor metagenome</name>
    <dbReference type="NCBI Taxonomy" id="1076179"/>
    <lineage>
        <taxon>unclassified sequences</taxon>
        <taxon>metagenomes</taxon>
        <taxon>ecological metagenomes</taxon>
    </lineage>
</organism>
<feature type="domain" description="Nitroreductase" evidence="2">
    <location>
        <begin position="3"/>
        <end position="126"/>
    </location>
</feature>
<comment type="caution">
    <text evidence="3">The sequence shown here is derived from an EMBL/GenBank/DDBJ whole genome shotgun (WGS) entry which is preliminary data.</text>
</comment>